<dbReference type="OrthoDB" id="506451at2"/>
<dbReference type="Pfam" id="PF01594">
    <property type="entry name" value="AI-2E_transport"/>
    <property type="match status" value="1"/>
</dbReference>
<evidence type="ECO:0000256" key="1">
    <source>
        <dbReference type="ARBA" id="ARBA00004651"/>
    </source>
</evidence>
<feature type="transmembrane region" description="Helical" evidence="8">
    <location>
        <begin position="40"/>
        <end position="58"/>
    </location>
</feature>
<evidence type="ECO:0000256" key="7">
    <source>
        <dbReference type="ARBA" id="ARBA00023136"/>
    </source>
</evidence>
<sequence length="376" mass="40753">MTDDERPLTSDRRITLSLSNVVLVLLAVFALVLLWQLQSLIVLLMISVVLAASIVPLVDWAEAQRVPRWLAVILVYLTLIAGLTGFGLVVGPRVFDQINLLVRQLPLFSERIVDLASALASRLGEDTPALIEDLIDTQSVTNWIIGSSQQLLLRSYSITRGIVGGVFSLIIALFVSGYMVADSNTLIKSLVQLFPYPWNERLNAQVSQVSRRMGGYIRGRLLVSGILGVATTMGLGFLGLREFALGLGAIAGVTNLIPFLGPILGAIPALIVALAKGGFLFFWVLLLYVIVQNVETYVLDPLLVGTSVGVHPLFQLLSVLGGVQVLGILGALIVPPWFAGVAALVENLYLKPKQEQEKLKKTQEAQALTLTPERRG</sequence>
<evidence type="ECO:0000313" key="10">
    <source>
        <dbReference type="Proteomes" id="UP000017127"/>
    </source>
</evidence>
<keyword evidence="5 8" id="KW-0812">Transmembrane</keyword>
<feature type="transmembrane region" description="Helical" evidence="8">
    <location>
        <begin position="14"/>
        <end position="34"/>
    </location>
</feature>
<feature type="transmembrane region" description="Helical" evidence="8">
    <location>
        <begin position="221"/>
        <end position="240"/>
    </location>
</feature>
<keyword evidence="7 8" id="KW-0472">Membrane</keyword>
<dbReference type="EMBL" id="AUZM01000029">
    <property type="protein sequence ID" value="ERT06911.1"/>
    <property type="molecule type" value="Genomic_DNA"/>
</dbReference>
<feature type="transmembrane region" description="Helical" evidence="8">
    <location>
        <begin position="246"/>
        <end position="272"/>
    </location>
</feature>
<accession>U7QKH9</accession>
<evidence type="ECO:0000256" key="5">
    <source>
        <dbReference type="ARBA" id="ARBA00022692"/>
    </source>
</evidence>
<proteinExistence type="inferred from homology"/>
<comment type="caution">
    <text evidence="9">The sequence shown here is derived from an EMBL/GenBank/DDBJ whole genome shotgun (WGS) entry which is preliminary data.</text>
</comment>
<name>U7QKH9_9CYAN</name>
<reference evidence="9 10" key="1">
    <citation type="journal article" date="2013" name="Front. Microbiol.">
        <title>Comparative genomic analyses of the cyanobacterium, Lyngbya aestuarii BL J, a powerful hydrogen producer.</title>
        <authorList>
            <person name="Kothari A."/>
            <person name="Vaughn M."/>
            <person name="Garcia-Pichel F."/>
        </authorList>
    </citation>
    <scope>NUCLEOTIDE SEQUENCE [LARGE SCALE GENOMIC DNA]</scope>
    <source>
        <strain evidence="9 10">BL J</strain>
    </source>
</reference>
<dbReference type="GO" id="GO:0005886">
    <property type="term" value="C:plasma membrane"/>
    <property type="evidence" value="ECO:0007669"/>
    <property type="project" value="UniProtKB-SubCell"/>
</dbReference>
<dbReference type="InterPro" id="IPR002549">
    <property type="entry name" value="AI-2E-like"/>
</dbReference>
<dbReference type="PANTHER" id="PTHR21716">
    <property type="entry name" value="TRANSMEMBRANE PROTEIN"/>
    <property type="match status" value="1"/>
</dbReference>
<evidence type="ECO:0000256" key="6">
    <source>
        <dbReference type="ARBA" id="ARBA00022989"/>
    </source>
</evidence>
<feature type="transmembrane region" description="Helical" evidence="8">
    <location>
        <begin position="319"/>
        <end position="345"/>
    </location>
</feature>
<dbReference type="AlphaFoldDB" id="U7QKH9"/>
<keyword evidence="6 8" id="KW-1133">Transmembrane helix</keyword>
<evidence type="ECO:0000256" key="2">
    <source>
        <dbReference type="ARBA" id="ARBA00009773"/>
    </source>
</evidence>
<dbReference type="PATRIC" id="fig|1348334.3.peg.3062"/>
<keyword evidence="3" id="KW-0813">Transport</keyword>
<dbReference type="Proteomes" id="UP000017127">
    <property type="component" value="Unassembled WGS sequence"/>
</dbReference>
<keyword evidence="4" id="KW-1003">Cell membrane</keyword>
<organism evidence="9 10">
    <name type="scientific">Lyngbya aestuarii BL J</name>
    <dbReference type="NCBI Taxonomy" id="1348334"/>
    <lineage>
        <taxon>Bacteria</taxon>
        <taxon>Bacillati</taxon>
        <taxon>Cyanobacteriota</taxon>
        <taxon>Cyanophyceae</taxon>
        <taxon>Oscillatoriophycideae</taxon>
        <taxon>Oscillatoriales</taxon>
        <taxon>Microcoleaceae</taxon>
        <taxon>Lyngbya</taxon>
    </lineage>
</organism>
<comment type="similarity">
    <text evidence="2">Belongs to the autoinducer-2 exporter (AI-2E) (TC 2.A.86) family.</text>
</comment>
<dbReference type="PANTHER" id="PTHR21716:SF53">
    <property type="entry name" value="PERMEASE PERM-RELATED"/>
    <property type="match status" value="1"/>
</dbReference>
<feature type="transmembrane region" description="Helical" evidence="8">
    <location>
        <begin position="279"/>
        <end position="299"/>
    </location>
</feature>
<evidence type="ECO:0008006" key="11">
    <source>
        <dbReference type="Google" id="ProtNLM"/>
    </source>
</evidence>
<protein>
    <recommendedName>
        <fullName evidence="11">AI-2E family transporter</fullName>
    </recommendedName>
</protein>
<comment type="subcellular location">
    <subcellularLocation>
        <location evidence="1">Cell membrane</location>
        <topology evidence="1">Multi-pass membrane protein</topology>
    </subcellularLocation>
</comment>
<evidence type="ECO:0000256" key="3">
    <source>
        <dbReference type="ARBA" id="ARBA00022448"/>
    </source>
</evidence>
<dbReference type="GO" id="GO:0055085">
    <property type="term" value="P:transmembrane transport"/>
    <property type="evidence" value="ECO:0007669"/>
    <property type="project" value="TreeGrafter"/>
</dbReference>
<keyword evidence="10" id="KW-1185">Reference proteome</keyword>
<evidence type="ECO:0000313" key="9">
    <source>
        <dbReference type="EMBL" id="ERT06911.1"/>
    </source>
</evidence>
<feature type="transmembrane region" description="Helical" evidence="8">
    <location>
        <begin position="70"/>
        <end position="91"/>
    </location>
</feature>
<evidence type="ECO:0000256" key="8">
    <source>
        <dbReference type="SAM" id="Phobius"/>
    </source>
</evidence>
<gene>
    <name evidence="9" type="ORF">M595_3162</name>
</gene>
<evidence type="ECO:0000256" key="4">
    <source>
        <dbReference type="ARBA" id="ARBA00022475"/>
    </source>
</evidence>
<dbReference type="RefSeq" id="WP_023066947.1">
    <property type="nucleotide sequence ID" value="NZ_AUZM01000029.1"/>
</dbReference>
<feature type="transmembrane region" description="Helical" evidence="8">
    <location>
        <begin position="161"/>
        <end position="181"/>
    </location>
</feature>